<keyword evidence="8" id="KW-0997">Cell inner membrane</keyword>
<keyword evidence="7 8" id="KW-0472">Membrane</keyword>
<evidence type="ECO:0000256" key="2">
    <source>
        <dbReference type="ARBA" id="ARBA00006236"/>
    </source>
</evidence>
<gene>
    <name evidence="10" type="ORF">LDJ79_16470</name>
</gene>
<evidence type="ECO:0000256" key="6">
    <source>
        <dbReference type="ARBA" id="ARBA00022989"/>
    </source>
</evidence>
<feature type="transmembrane region" description="Helical" evidence="8">
    <location>
        <begin position="308"/>
        <end position="330"/>
    </location>
</feature>
<reference evidence="11" key="1">
    <citation type="submission" date="2023-07" db="EMBL/GenBank/DDBJ databases">
        <title>Molecular identification of indigenous halophilic bacteria isolated from red sea cost, biodegradation of synthetic dyes and assessment of degraded metabolite toxicity.</title>
        <authorList>
            <person name="Chaieb K."/>
            <person name="Altayb H.N."/>
        </authorList>
    </citation>
    <scope>NUCLEOTIDE SEQUENCE [LARGE SCALE GENOMIC DNA]</scope>
    <source>
        <strain evidence="11">K20</strain>
    </source>
</reference>
<dbReference type="SUPFAM" id="SSF103473">
    <property type="entry name" value="MFS general substrate transporter"/>
    <property type="match status" value="1"/>
</dbReference>
<feature type="transmembrane region" description="Helical" evidence="8">
    <location>
        <begin position="141"/>
        <end position="162"/>
    </location>
</feature>
<dbReference type="Pfam" id="PF07690">
    <property type="entry name" value="MFS_1"/>
    <property type="match status" value="1"/>
</dbReference>
<dbReference type="Gene3D" id="1.20.1720.10">
    <property type="entry name" value="Multidrug resistance protein D"/>
    <property type="match status" value="1"/>
</dbReference>
<comment type="subcellular location">
    <subcellularLocation>
        <location evidence="8">Cell inner membrane</location>
        <topology evidence="8">Multi-pass membrane protein</topology>
    </subcellularLocation>
    <subcellularLocation>
        <location evidence="1">Cell membrane</location>
        <topology evidence="1">Multi-pass membrane protein</topology>
    </subcellularLocation>
</comment>
<feature type="transmembrane region" description="Helical" evidence="8">
    <location>
        <begin position="79"/>
        <end position="98"/>
    </location>
</feature>
<dbReference type="Proteomes" id="UP001199044">
    <property type="component" value="Unassembled WGS sequence"/>
</dbReference>
<evidence type="ECO:0000256" key="1">
    <source>
        <dbReference type="ARBA" id="ARBA00004651"/>
    </source>
</evidence>
<proteinExistence type="inferred from homology"/>
<feature type="transmembrane region" description="Helical" evidence="8">
    <location>
        <begin position="351"/>
        <end position="367"/>
    </location>
</feature>
<keyword evidence="4" id="KW-1003">Cell membrane</keyword>
<dbReference type="InterPro" id="IPR036259">
    <property type="entry name" value="MFS_trans_sf"/>
</dbReference>
<evidence type="ECO:0000313" key="11">
    <source>
        <dbReference type="Proteomes" id="UP001199044"/>
    </source>
</evidence>
<feature type="domain" description="Major facilitator superfamily (MFS) profile" evidence="9">
    <location>
        <begin position="10"/>
        <end position="394"/>
    </location>
</feature>
<feature type="transmembrane region" description="Helical" evidence="8">
    <location>
        <begin position="168"/>
        <end position="187"/>
    </location>
</feature>
<comment type="caution">
    <text evidence="10">The sequence shown here is derived from an EMBL/GenBank/DDBJ whole genome shotgun (WGS) entry which is preliminary data.</text>
</comment>
<feature type="transmembrane region" description="Helical" evidence="8">
    <location>
        <begin position="217"/>
        <end position="235"/>
    </location>
</feature>
<evidence type="ECO:0000256" key="4">
    <source>
        <dbReference type="ARBA" id="ARBA00022475"/>
    </source>
</evidence>
<dbReference type="PROSITE" id="PS50850">
    <property type="entry name" value="MFS"/>
    <property type="match status" value="1"/>
</dbReference>
<keyword evidence="3 8" id="KW-0813">Transport</keyword>
<keyword evidence="6 8" id="KW-1133">Transmembrane helix</keyword>
<organism evidence="10 11">
    <name type="scientific">Vibrio tritonius</name>
    <dbReference type="NCBI Taxonomy" id="1435069"/>
    <lineage>
        <taxon>Bacteria</taxon>
        <taxon>Pseudomonadati</taxon>
        <taxon>Pseudomonadota</taxon>
        <taxon>Gammaproteobacteria</taxon>
        <taxon>Vibrionales</taxon>
        <taxon>Vibrionaceae</taxon>
        <taxon>Vibrio</taxon>
    </lineage>
</organism>
<sequence>MSRLVIPVTSFFYIVMLGFMSALPPFGIDVGLPAIPNMQAELNVTLAQATQTLTLFLVGFAFGPVLFGPLSDHYGRKPILLFGVALFSLAALGCAVAPSIEILFVLRVIQGIGAGAAASLPAAIVRDVFRGEMALNRQSYVAMVNAVTPLIAPLVGAAIISFGDWRSIYEALTVVGAILFMSVWLGYQETAPRVQTENTVLRSALWSYRQVLSNRNYLIATGLFSATFGIMFSYISSSSSVFMNLFGASATTFGCLFALTAMGEILGAACNARLAPRFGAERLLCVAVLGCFMASVTLLALALLGVQSIALCATLVVVSNFCAGVIMPTATHHALKDLGNVAGSAAALQRSLQMVFGAIAAAAVGLVGENSLISMACVMTMFAIITLVLLALSMKTQSRSSSVAPAYPAK</sequence>
<evidence type="ECO:0000256" key="8">
    <source>
        <dbReference type="RuleBase" id="RU365088"/>
    </source>
</evidence>
<evidence type="ECO:0000256" key="3">
    <source>
        <dbReference type="ARBA" id="ARBA00022448"/>
    </source>
</evidence>
<dbReference type="CDD" id="cd17320">
    <property type="entry name" value="MFS_MdfA_MDR_like"/>
    <property type="match status" value="1"/>
</dbReference>
<evidence type="ECO:0000256" key="5">
    <source>
        <dbReference type="ARBA" id="ARBA00022692"/>
    </source>
</evidence>
<dbReference type="RefSeq" id="WP_225251373.1">
    <property type="nucleotide sequence ID" value="NZ_JAIWIU010000117.1"/>
</dbReference>
<feature type="transmembrane region" description="Helical" evidence="8">
    <location>
        <begin position="104"/>
        <end position="129"/>
    </location>
</feature>
<keyword evidence="11" id="KW-1185">Reference proteome</keyword>
<feature type="transmembrane region" description="Helical" evidence="8">
    <location>
        <begin position="373"/>
        <end position="392"/>
    </location>
</feature>
<protein>
    <recommendedName>
        <fullName evidence="8">Bcr/CflA family efflux transporter</fullName>
    </recommendedName>
</protein>
<feature type="transmembrane region" description="Helical" evidence="8">
    <location>
        <begin position="241"/>
        <end position="262"/>
    </location>
</feature>
<dbReference type="PANTHER" id="PTHR23502:SF132">
    <property type="entry name" value="POLYAMINE TRANSPORTER 2-RELATED"/>
    <property type="match status" value="1"/>
</dbReference>
<accession>A0ABS7YTV0</accession>
<evidence type="ECO:0000313" key="10">
    <source>
        <dbReference type="EMBL" id="MCA2017720.1"/>
    </source>
</evidence>
<dbReference type="InterPro" id="IPR004812">
    <property type="entry name" value="Efflux_drug-R_Bcr/CmlA"/>
</dbReference>
<feature type="transmembrane region" description="Helical" evidence="8">
    <location>
        <begin position="283"/>
        <end position="302"/>
    </location>
</feature>
<keyword evidence="5 8" id="KW-0812">Transmembrane</keyword>
<feature type="transmembrane region" description="Helical" evidence="8">
    <location>
        <begin position="46"/>
        <end position="67"/>
    </location>
</feature>
<name>A0ABS7YTV0_9VIBR</name>
<evidence type="ECO:0000256" key="7">
    <source>
        <dbReference type="ARBA" id="ARBA00023136"/>
    </source>
</evidence>
<dbReference type="EMBL" id="JAIWIU010000117">
    <property type="protein sequence ID" value="MCA2017720.1"/>
    <property type="molecule type" value="Genomic_DNA"/>
</dbReference>
<dbReference type="InterPro" id="IPR020846">
    <property type="entry name" value="MFS_dom"/>
</dbReference>
<evidence type="ECO:0000259" key="9">
    <source>
        <dbReference type="PROSITE" id="PS50850"/>
    </source>
</evidence>
<comment type="similarity">
    <text evidence="2 8">Belongs to the major facilitator superfamily. Bcr/CmlA family.</text>
</comment>
<feature type="transmembrane region" description="Helical" evidence="8">
    <location>
        <begin position="5"/>
        <end position="26"/>
    </location>
</feature>
<dbReference type="NCBIfam" id="TIGR00710">
    <property type="entry name" value="efflux_Bcr_CflA"/>
    <property type="match status" value="1"/>
</dbReference>
<dbReference type="PANTHER" id="PTHR23502">
    <property type="entry name" value="MAJOR FACILITATOR SUPERFAMILY"/>
    <property type="match status" value="1"/>
</dbReference>
<dbReference type="InterPro" id="IPR011701">
    <property type="entry name" value="MFS"/>
</dbReference>